<dbReference type="NCBIfam" id="TIGR03557">
    <property type="entry name" value="F420_G6P_family"/>
    <property type="match status" value="1"/>
</dbReference>
<dbReference type="EMBL" id="BONH01000001">
    <property type="protein sequence ID" value="GIF95656.1"/>
    <property type="molecule type" value="Genomic_DNA"/>
</dbReference>
<accession>A0A8J3K999</accession>
<evidence type="ECO:0000256" key="1">
    <source>
        <dbReference type="ARBA" id="ARBA00023002"/>
    </source>
</evidence>
<evidence type="ECO:0000313" key="3">
    <source>
        <dbReference type="EMBL" id="GIF95656.1"/>
    </source>
</evidence>
<dbReference type="GO" id="GO:0016705">
    <property type="term" value="F:oxidoreductase activity, acting on paired donors, with incorporation or reduction of molecular oxygen"/>
    <property type="evidence" value="ECO:0007669"/>
    <property type="project" value="InterPro"/>
</dbReference>
<dbReference type="AlphaFoldDB" id="A0A8J3K999"/>
<dbReference type="PANTHER" id="PTHR43244">
    <property type="match status" value="1"/>
</dbReference>
<dbReference type="Gene3D" id="3.20.20.30">
    <property type="entry name" value="Luciferase-like domain"/>
    <property type="match status" value="1"/>
</dbReference>
<evidence type="ECO:0000313" key="4">
    <source>
        <dbReference type="Proteomes" id="UP000659904"/>
    </source>
</evidence>
<proteinExistence type="predicted"/>
<dbReference type="InterPro" id="IPR011251">
    <property type="entry name" value="Luciferase-like_dom"/>
</dbReference>
<protein>
    <submittedName>
        <fullName evidence="3">LLM class F420-dependent oxidoreductase</fullName>
    </submittedName>
</protein>
<gene>
    <name evidence="3" type="ORF">Cci01nite_07500</name>
</gene>
<dbReference type="InterPro" id="IPR019945">
    <property type="entry name" value="F420_G6P_DH-rel"/>
</dbReference>
<dbReference type="InterPro" id="IPR036661">
    <property type="entry name" value="Luciferase-like_sf"/>
</dbReference>
<feature type="domain" description="Luciferase-like" evidence="2">
    <location>
        <begin position="8"/>
        <end position="289"/>
    </location>
</feature>
<organism evidence="3 4">
    <name type="scientific">Catellatospora citrea</name>
    <dbReference type="NCBI Taxonomy" id="53366"/>
    <lineage>
        <taxon>Bacteria</taxon>
        <taxon>Bacillati</taxon>
        <taxon>Actinomycetota</taxon>
        <taxon>Actinomycetes</taxon>
        <taxon>Micromonosporales</taxon>
        <taxon>Micromonosporaceae</taxon>
        <taxon>Catellatospora</taxon>
    </lineage>
</organism>
<name>A0A8J3K999_9ACTN</name>
<evidence type="ECO:0000259" key="2">
    <source>
        <dbReference type="Pfam" id="PF00296"/>
    </source>
</evidence>
<keyword evidence="4" id="KW-1185">Reference proteome</keyword>
<sequence length="319" mass="34389">MTNIGYTLMTEQRGPRELVDDAARAEAAGFGFAVCSDHYYPWLAEQGHAPFAWSVLGAAAHATERIPLVSFVTCPTMRYHPTVVAQMAATVGVMSRGRFTLGLGAGENLNEHVVGAYPQAVQRHAMLSEALEIIQPLLAGEVVHHLGEHFEVPEARLWDLPDERVPIGVAVSGPSSIRLAARHDAALIAVEPKRELIKQYADAGGTGPRYGQVAICWGPDADECARIAHDQFRWFDLGWAVNAELPHPRSFAAATTAMTPGMVAEKISCGPDLDKHVAAVRQFADAGFTDIALIQIGGDSQPDFLDFAEKHLLPALTGI</sequence>
<dbReference type="PANTHER" id="PTHR43244:SF1">
    <property type="entry name" value="5,10-METHYLENETETRAHYDROMETHANOPTERIN REDUCTASE"/>
    <property type="match status" value="1"/>
</dbReference>
<comment type="caution">
    <text evidence="3">The sequence shown here is derived from an EMBL/GenBank/DDBJ whole genome shotgun (WGS) entry which is preliminary data.</text>
</comment>
<reference evidence="3 4" key="1">
    <citation type="submission" date="2021-01" db="EMBL/GenBank/DDBJ databases">
        <title>Whole genome shotgun sequence of Catellatospora citrea NBRC 14495.</title>
        <authorList>
            <person name="Komaki H."/>
            <person name="Tamura T."/>
        </authorList>
    </citation>
    <scope>NUCLEOTIDE SEQUENCE [LARGE SCALE GENOMIC DNA]</scope>
    <source>
        <strain evidence="3 4">NBRC 14495</strain>
    </source>
</reference>
<dbReference type="Proteomes" id="UP000659904">
    <property type="component" value="Unassembled WGS sequence"/>
</dbReference>
<keyword evidence="1" id="KW-0560">Oxidoreductase</keyword>
<dbReference type="InterPro" id="IPR050564">
    <property type="entry name" value="F420-G6PD/mer"/>
</dbReference>
<dbReference type="RefSeq" id="WP_120316455.1">
    <property type="nucleotide sequence ID" value="NZ_BONH01000001.1"/>
</dbReference>
<dbReference type="SUPFAM" id="SSF51679">
    <property type="entry name" value="Bacterial luciferase-like"/>
    <property type="match status" value="1"/>
</dbReference>
<dbReference type="Pfam" id="PF00296">
    <property type="entry name" value="Bac_luciferase"/>
    <property type="match status" value="1"/>
</dbReference>